<evidence type="ECO:0000256" key="1">
    <source>
        <dbReference type="SAM" id="MobiDB-lite"/>
    </source>
</evidence>
<evidence type="ECO:0008006" key="3">
    <source>
        <dbReference type="Google" id="ProtNLM"/>
    </source>
</evidence>
<dbReference type="AlphaFoldDB" id="A0A6V1R716"/>
<dbReference type="PANTHER" id="PTHR31152:SF1">
    <property type="entry name" value="PLAC8 FAMILY PROTEIN"/>
    <property type="match status" value="1"/>
</dbReference>
<organism evidence="2">
    <name type="scientific">Heterosigma akashiwo</name>
    <name type="common">Chromophytic alga</name>
    <name type="synonym">Heterosigma carterae</name>
    <dbReference type="NCBI Taxonomy" id="2829"/>
    <lineage>
        <taxon>Eukaryota</taxon>
        <taxon>Sar</taxon>
        <taxon>Stramenopiles</taxon>
        <taxon>Ochrophyta</taxon>
        <taxon>Raphidophyceae</taxon>
        <taxon>Chattonellales</taxon>
        <taxon>Chattonellaceae</taxon>
        <taxon>Heterosigma</taxon>
    </lineage>
</organism>
<name>A0A6V1R716_HETAK</name>
<proteinExistence type="predicted"/>
<dbReference type="EMBL" id="HBIU01025407">
    <property type="protein sequence ID" value="CAE0633058.1"/>
    <property type="molecule type" value="Transcribed_RNA"/>
</dbReference>
<protein>
    <recommendedName>
        <fullName evidence="3">PLAC8 family protein</fullName>
    </recommendedName>
</protein>
<accession>A0A6V1R716</accession>
<sequence length="220" mass="24797">MACLLFCFSDEPIEGDERYDRPNMFNIGMIDAPTREPLCCLYGCIFPCCAFYQLREKALDGDLSNYRCCQGYYDRGPCKSGSCGEEQCPALCLCIEAWWCSSCSISATRMFVMDNYFLQSDPMDRRLIRFNNALQCLSCICHVLAAFDRNLRDLAQCIDCIAHIVYYSTAGCMNAQVNHELEFRKAPSLMKPNEQEGHVLGGGGGDYQPPQADKIDRADV</sequence>
<gene>
    <name evidence="2" type="ORF">HAKA00212_LOCUS11770</name>
</gene>
<evidence type="ECO:0000313" key="2">
    <source>
        <dbReference type="EMBL" id="CAE0633058.1"/>
    </source>
</evidence>
<dbReference type="PANTHER" id="PTHR31152">
    <property type="entry name" value="PLAC8 FAMILY PROTEIN"/>
    <property type="match status" value="1"/>
</dbReference>
<reference evidence="2" key="1">
    <citation type="submission" date="2021-01" db="EMBL/GenBank/DDBJ databases">
        <authorList>
            <person name="Corre E."/>
            <person name="Pelletier E."/>
            <person name="Niang G."/>
            <person name="Scheremetjew M."/>
            <person name="Finn R."/>
            <person name="Kale V."/>
            <person name="Holt S."/>
            <person name="Cochrane G."/>
            <person name="Meng A."/>
            <person name="Brown T."/>
            <person name="Cohen L."/>
        </authorList>
    </citation>
    <scope>NUCLEOTIDE SEQUENCE</scope>
    <source>
        <strain evidence="2">CCMP3107</strain>
    </source>
</reference>
<feature type="region of interest" description="Disordered" evidence="1">
    <location>
        <begin position="193"/>
        <end position="220"/>
    </location>
</feature>